<dbReference type="InterPro" id="IPR017927">
    <property type="entry name" value="FAD-bd_FR_type"/>
</dbReference>
<evidence type="ECO:0000256" key="1">
    <source>
        <dbReference type="ARBA" id="ARBA00035644"/>
    </source>
</evidence>
<dbReference type="PANTHER" id="PTHR30157">
    <property type="entry name" value="FERRIC REDUCTASE, NADPH-DEPENDENT"/>
    <property type="match status" value="1"/>
</dbReference>
<gene>
    <name evidence="3" type="ORF">GL286_08280</name>
</gene>
<evidence type="ECO:0000313" key="4">
    <source>
        <dbReference type="Proteomes" id="UP000478183"/>
    </source>
</evidence>
<dbReference type="CDD" id="cd06193">
    <property type="entry name" value="siderophore_interacting"/>
    <property type="match status" value="1"/>
</dbReference>
<sequence>MRLTTPPEFRSEAMLLGIDFDQIDQLLRHEAEEHGLDVHNGHGRSTWCETEMGEFGAKKRGNNVLVFARAHRPEWLSAIQEAIVEHLAETMPEIARDLRWSSLADIGKLPANFSFAQVGEVRQIGAAFLRMRLHGADLARLATTDSIHFRFVLPPDGDPAPEWPRIGPNGQVQWPAGAKALHRPVYTVCDIDADAGWLDTDIYLHDGGRITEWAKSNPVGAKVGLMGPSGGGIPEAKRLILAGDETAYPAMARIIAQACDAQGEAYLLGRSADYPIPERQGMTVSHLAGGMDELTAILRENIHDTATYIWMASEKGSIAAVRQLLFNGIGHDKHLTHLAAYWSKGGPEQGT</sequence>
<dbReference type="Gene3D" id="2.40.30.10">
    <property type="entry name" value="Translation factors"/>
    <property type="match status" value="1"/>
</dbReference>
<dbReference type="InterPro" id="IPR007037">
    <property type="entry name" value="SIP_rossman_dom"/>
</dbReference>
<name>A0A6L6JAG1_9RHOB</name>
<accession>A0A6L6JAG1</accession>
<organism evidence="3 4">
    <name type="scientific">Paracoccus aestuariivivens</name>
    <dbReference type="NCBI Taxonomy" id="1820333"/>
    <lineage>
        <taxon>Bacteria</taxon>
        <taxon>Pseudomonadati</taxon>
        <taxon>Pseudomonadota</taxon>
        <taxon>Alphaproteobacteria</taxon>
        <taxon>Rhodobacterales</taxon>
        <taxon>Paracoccaceae</taxon>
        <taxon>Paracoccus</taxon>
    </lineage>
</organism>
<evidence type="ECO:0000259" key="2">
    <source>
        <dbReference type="PROSITE" id="PS51384"/>
    </source>
</evidence>
<dbReference type="InterPro" id="IPR039261">
    <property type="entry name" value="FNR_nucleotide-bd"/>
</dbReference>
<comment type="caution">
    <text evidence="3">The sequence shown here is derived from an EMBL/GenBank/DDBJ whole genome shotgun (WGS) entry which is preliminary data.</text>
</comment>
<dbReference type="RefSeq" id="WP_155095093.1">
    <property type="nucleotide sequence ID" value="NZ_WMIE01000003.1"/>
</dbReference>
<dbReference type="InterPro" id="IPR039374">
    <property type="entry name" value="SIP_fam"/>
</dbReference>
<dbReference type="Pfam" id="PF08021">
    <property type="entry name" value="FAD_binding_9"/>
    <property type="match status" value="1"/>
</dbReference>
<dbReference type="Pfam" id="PF04954">
    <property type="entry name" value="SIP"/>
    <property type="match status" value="1"/>
</dbReference>
<dbReference type="Proteomes" id="UP000478183">
    <property type="component" value="Unassembled WGS sequence"/>
</dbReference>
<protein>
    <submittedName>
        <fullName evidence="3">Siderophore-interacting protein</fullName>
    </submittedName>
</protein>
<dbReference type="OrthoDB" id="9814826at2"/>
<dbReference type="PROSITE" id="PS51384">
    <property type="entry name" value="FAD_FR"/>
    <property type="match status" value="1"/>
</dbReference>
<keyword evidence="4" id="KW-1185">Reference proteome</keyword>
<dbReference type="GO" id="GO:0016491">
    <property type="term" value="F:oxidoreductase activity"/>
    <property type="evidence" value="ECO:0007669"/>
    <property type="project" value="InterPro"/>
</dbReference>
<dbReference type="InterPro" id="IPR017938">
    <property type="entry name" value="Riboflavin_synthase-like_b-brl"/>
</dbReference>
<dbReference type="PANTHER" id="PTHR30157:SF0">
    <property type="entry name" value="NADPH-DEPENDENT FERRIC-CHELATE REDUCTASE"/>
    <property type="match status" value="1"/>
</dbReference>
<proteinExistence type="inferred from homology"/>
<comment type="similarity">
    <text evidence="1">Belongs to the SIP oxidoreductase family.</text>
</comment>
<dbReference type="SUPFAM" id="SSF63380">
    <property type="entry name" value="Riboflavin synthase domain-like"/>
    <property type="match status" value="1"/>
</dbReference>
<evidence type="ECO:0000313" key="3">
    <source>
        <dbReference type="EMBL" id="MTH77719.1"/>
    </source>
</evidence>
<dbReference type="Gene3D" id="3.40.50.80">
    <property type="entry name" value="Nucleotide-binding domain of ferredoxin-NADP reductase (FNR) module"/>
    <property type="match status" value="1"/>
</dbReference>
<feature type="domain" description="FAD-binding FR-type" evidence="2">
    <location>
        <begin position="111"/>
        <end position="235"/>
    </location>
</feature>
<dbReference type="EMBL" id="WMIE01000003">
    <property type="protein sequence ID" value="MTH77719.1"/>
    <property type="molecule type" value="Genomic_DNA"/>
</dbReference>
<dbReference type="AlphaFoldDB" id="A0A6L6JAG1"/>
<reference evidence="3 4" key="1">
    <citation type="submission" date="2019-11" db="EMBL/GenBank/DDBJ databases">
        <authorList>
            <person name="Dong K."/>
        </authorList>
    </citation>
    <scope>NUCLEOTIDE SEQUENCE [LARGE SCALE GENOMIC DNA]</scope>
    <source>
        <strain evidence="3 4">NBRC 111993</strain>
    </source>
</reference>
<dbReference type="InterPro" id="IPR013113">
    <property type="entry name" value="SIP_FAD-bd"/>
</dbReference>